<name>A0A7H1VJA0_9FIRM</name>
<protein>
    <submittedName>
        <fullName evidence="1">Cys-rich RiPP</fullName>
    </submittedName>
</protein>
<dbReference type="Proteomes" id="UP000306409">
    <property type="component" value="Chromosome"/>
</dbReference>
<proteinExistence type="predicted"/>
<reference evidence="1 2" key="1">
    <citation type="submission" date="2020-09" db="EMBL/GenBank/DDBJ databases">
        <title>Characterization and genome sequencing of Ruminiclostridium sp. nov. MA18.</title>
        <authorList>
            <person name="Rettenmaier R."/>
            <person name="Kowollik M.-L."/>
            <person name="Liebl W."/>
            <person name="Zverlov V."/>
        </authorList>
    </citation>
    <scope>NUCLEOTIDE SEQUENCE [LARGE SCALE GENOMIC DNA]</scope>
    <source>
        <strain evidence="1 2">MA18</strain>
    </source>
</reference>
<dbReference type="InterPro" id="IPR026424">
    <property type="entry name" value="Cxxx_AC3_0185"/>
</dbReference>
<sequence length="55" mass="6351">MERLFSNKKITKARQDISGYCYTCDYECASSCSYTCRGSCDSKCVHSCWANNYIR</sequence>
<dbReference type="NCBIfam" id="TIGR04118">
    <property type="entry name" value="Cxxx_AC3_0185"/>
    <property type="match status" value="1"/>
</dbReference>
<dbReference type="KEGG" id="rher:EHE19_011025"/>
<evidence type="ECO:0000313" key="2">
    <source>
        <dbReference type="Proteomes" id="UP000306409"/>
    </source>
</evidence>
<dbReference type="RefSeq" id="WP_171003471.1">
    <property type="nucleotide sequence ID" value="NZ_CP061336.1"/>
</dbReference>
<dbReference type="AlphaFoldDB" id="A0A7H1VJA0"/>
<evidence type="ECO:0000313" key="1">
    <source>
        <dbReference type="EMBL" id="QNU65462.1"/>
    </source>
</evidence>
<keyword evidence="2" id="KW-1185">Reference proteome</keyword>
<organism evidence="1 2">
    <name type="scientific">Ruminiclostridium herbifermentans</name>
    <dbReference type="NCBI Taxonomy" id="2488810"/>
    <lineage>
        <taxon>Bacteria</taxon>
        <taxon>Bacillati</taxon>
        <taxon>Bacillota</taxon>
        <taxon>Clostridia</taxon>
        <taxon>Eubacteriales</taxon>
        <taxon>Oscillospiraceae</taxon>
        <taxon>Ruminiclostridium</taxon>
    </lineage>
</organism>
<gene>
    <name evidence="1" type="ORF">EHE19_011025</name>
</gene>
<accession>A0A7H1VJA0</accession>
<dbReference type="EMBL" id="CP061336">
    <property type="protein sequence ID" value="QNU65462.1"/>
    <property type="molecule type" value="Genomic_DNA"/>
</dbReference>